<dbReference type="InterPro" id="IPR027417">
    <property type="entry name" value="P-loop_NTPase"/>
</dbReference>
<dbReference type="CDD" id="cd09912">
    <property type="entry name" value="DLP_2"/>
    <property type="match status" value="1"/>
</dbReference>
<name>A0AB39BNV0_9BACI</name>
<dbReference type="PANTHER" id="PTHR43681">
    <property type="entry name" value="TRANSMEMBRANE GTPASE FZO"/>
    <property type="match status" value="1"/>
</dbReference>
<proteinExistence type="predicted"/>
<reference evidence="3" key="1">
    <citation type="submission" date="2024-07" db="EMBL/GenBank/DDBJ databases">
        <title>Identification and characteristics of an arsenic-resistant bacterial isolate, which belongs to a novel species.</title>
        <authorList>
            <person name="Juszczyk A."/>
            <person name="Kowalczyk A."/>
            <person name="Was K."/>
            <person name="Kosowicz W."/>
            <person name="Budzyn A."/>
            <person name="Latowski D."/>
        </authorList>
    </citation>
    <scope>NUCLEOTIDE SEQUENCE</scope>
    <source>
        <strain evidence="3">As8PL</strain>
    </source>
</reference>
<dbReference type="InterPro" id="IPR051943">
    <property type="entry name" value="TRAFAC_Dynamin-like_GTPase"/>
</dbReference>
<dbReference type="RefSeq" id="WP_368503163.1">
    <property type="nucleotide sequence ID" value="NZ_CP162551.1"/>
</dbReference>
<gene>
    <name evidence="3" type="ORF">AB3N04_12960</name>
</gene>
<dbReference type="Pfam" id="PF00350">
    <property type="entry name" value="Dynamin_N"/>
    <property type="match status" value="1"/>
</dbReference>
<evidence type="ECO:0000259" key="2">
    <source>
        <dbReference type="Pfam" id="PF00350"/>
    </source>
</evidence>
<protein>
    <submittedName>
        <fullName evidence="3">Dynamin family protein</fullName>
    </submittedName>
</protein>
<dbReference type="AlphaFoldDB" id="A0AB39BNV0"/>
<dbReference type="Gene3D" id="3.40.50.300">
    <property type="entry name" value="P-loop containing nucleotide triphosphate hydrolases"/>
    <property type="match status" value="1"/>
</dbReference>
<organism evidence="3">
    <name type="scientific">Alkalihalophilus sp. As8PL</name>
    <dbReference type="NCBI Taxonomy" id="3237103"/>
    <lineage>
        <taxon>Bacteria</taxon>
        <taxon>Bacillati</taxon>
        <taxon>Bacillota</taxon>
        <taxon>Bacilli</taxon>
        <taxon>Bacillales</taxon>
        <taxon>Bacillaceae</taxon>
        <taxon>Alkalihalophilus</taxon>
    </lineage>
</organism>
<accession>A0AB39BNV0</accession>
<feature type="coiled-coil region" evidence="1">
    <location>
        <begin position="316"/>
        <end position="343"/>
    </location>
</feature>
<dbReference type="EMBL" id="CP162551">
    <property type="protein sequence ID" value="XDI35620.1"/>
    <property type="molecule type" value="Genomic_DNA"/>
</dbReference>
<keyword evidence="1" id="KW-0175">Coiled coil</keyword>
<feature type="domain" description="Dynamin N-terminal" evidence="2">
    <location>
        <begin position="48"/>
        <end position="197"/>
    </location>
</feature>
<dbReference type="SUPFAM" id="SSF52540">
    <property type="entry name" value="P-loop containing nucleoside triphosphate hydrolases"/>
    <property type="match status" value="1"/>
</dbReference>
<evidence type="ECO:0000313" key="3">
    <source>
        <dbReference type="EMBL" id="XDI35620.1"/>
    </source>
</evidence>
<sequence length="596" mass="68310">MDYVKAKVALYEWVTELKESVGSLISNSLELEKIEELIEDIEQDYYTVVIVGEFKHGKSTFVNALLGEEIMPVDVTPTTATINTVFYSEEPQIQILKTNGEIETYEFSKDVLGQYTANSTTTLEDIKYIKMFMPSPLLKDRVVLVDTPGVNDLNSHRMEVTYQFIPRADAVLMMLDMTAPVKHTERKFIENQLLPRVNDRIVYLANFLDRVDEEEVDEVLDLMNRRISQTINGFCPEVLPISSLEGLEAKLAQDDELWEYSGLAKVQEKIENLIQNGSNSEAKLFRFNQRLQIIHHNIIAELESVKALQNDSIKGLKAQMAEMELFLDERKKVENQIQQYVNEREEEISFIILKSANYFGEQLRKDLQTKIDLFQGNDIKVLVESQLPLTIKSQFEQWVNQYSDYIHELLRKLEVELSKGLAKTFQQSIRLKNHFEHYSYASSTPLIESKTGNASVKAGLAVGGVSTLALLLGGPFLIPIVGMAGLPYLQQRIAEKQLESVKPELSIAIDGHLDLILNDFKFHLQQYISRSIHDIKQQTMAEFDQQLLQLKAKIDSAIQDKVQEQEIEQNVLNSMNELIAKIQEYIEKDVDSYERV</sequence>
<dbReference type="PANTHER" id="PTHR43681:SF1">
    <property type="entry name" value="SARCALUMENIN"/>
    <property type="match status" value="1"/>
</dbReference>
<evidence type="ECO:0000256" key="1">
    <source>
        <dbReference type="SAM" id="Coils"/>
    </source>
</evidence>
<dbReference type="InterPro" id="IPR045063">
    <property type="entry name" value="Dynamin_N"/>
</dbReference>